<gene>
    <name evidence="2" type="ORF">NX02_01545</name>
</gene>
<keyword evidence="1" id="KW-1133">Transmembrane helix</keyword>
<reference evidence="2 3" key="1">
    <citation type="submission" date="2013-07" db="EMBL/GenBank/DDBJ databases">
        <title>Completed genome of Sphingomonas sanxanigenens NX02.</title>
        <authorList>
            <person name="Ma T."/>
            <person name="Huang H."/>
            <person name="Wu M."/>
            <person name="Li X."/>
            <person name="Li G."/>
        </authorList>
    </citation>
    <scope>NUCLEOTIDE SEQUENCE [LARGE SCALE GENOMIC DNA]</scope>
    <source>
        <strain evidence="2 3">NX02</strain>
    </source>
</reference>
<proteinExistence type="predicted"/>
<evidence type="ECO:0000313" key="2">
    <source>
        <dbReference type="EMBL" id="AHE52074.1"/>
    </source>
</evidence>
<dbReference type="Proteomes" id="UP000018851">
    <property type="component" value="Chromosome"/>
</dbReference>
<keyword evidence="3" id="KW-1185">Reference proteome</keyword>
<evidence type="ECO:0000313" key="3">
    <source>
        <dbReference type="Proteomes" id="UP000018851"/>
    </source>
</evidence>
<dbReference type="HOGENOM" id="CLU_3333156_0_0_5"/>
<evidence type="ECO:0000256" key="1">
    <source>
        <dbReference type="SAM" id="Phobius"/>
    </source>
</evidence>
<accession>W0A2C0</accession>
<feature type="transmembrane region" description="Helical" evidence="1">
    <location>
        <begin position="12"/>
        <end position="35"/>
    </location>
</feature>
<sequence>MPTMFTKLDGLANNTCSIALAIVTIYLAAQIIIYLTGL</sequence>
<dbReference type="AlphaFoldDB" id="W0A2C0"/>
<dbReference type="STRING" id="1123269.NX02_01545"/>
<keyword evidence="1" id="KW-0472">Membrane</keyword>
<dbReference type="EMBL" id="CP006644">
    <property type="protein sequence ID" value="AHE52074.1"/>
    <property type="molecule type" value="Genomic_DNA"/>
</dbReference>
<dbReference type="PATRIC" id="fig|1123269.5.peg.314"/>
<name>W0A2C0_9SPHN</name>
<protein>
    <submittedName>
        <fullName evidence="2">Uncharacterized protein</fullName>
    </submittedName>
</protein>
<dbReference type="KEGG" id="ssan:NX02_01545"/>
<keyword evidence="1" id="KW-0812">Transmembrane</keyword>
<organism evidence="2 3">
    <name type="scientific">Sphingomonas sanxanigenens DSM 19645 = NX02</name>
    <dbReference type="NCBI Taxonomy" id="1123269"/>
    <lineage>
        <taxon>Bacteria</taxon>
        <taxon>Pseudomonadati</taxon>
        <taxon>Pseudomonadota</taxon>
        <taxon>Alphaproteobacteria</taxon>
        <taxon>Sphingomonadales</taxon>
        <taxon>Sphingomonadaceae</taxon>
        <taxon>Sphingomonas</taxon>
    </lineage>
</organism>